<keyword evidence="1" id="KW-1133">Transmembrane helix</keyword>
<organism evidence="2 3">
    <name type="scientific">Taxus chinensis</name>
    <name type="common">Chinese yew</name>
    <name type="synonym">Taxus wallichiana var. chinensis</name>
    <dbReference type="NCBI Taxonomy" id="29808"/>
    <lineage>
        <taxon>Eukaryota</taxon>
        <taxon>Viridiplantae</taxon>
        <taxon>Streptophyta</taxon>
        <taxon>Embryophyta</taxon>
        <taxon>Tracheophyta</taxon>
        <taxon>Spermatophyta</taxon>
        <taxon>Pinopsida</taxon>
        <taxon>Pinidae</taxon>
        <taxon>Conifers II</taxon>
        <taxon>Cupressales</taxon>
        <taxon>Taxaceae</taxon>
        <taxon>Taxus</taxon>
    </lineage>
</organism>
<gene>
    <name evidence="2" type="ORF">KI387_024270</name>
</gene>
<evidence type="ECO:0000313" key="2">
    <source>
        <dbReference type="EMBL" id="KAH9315643.1"/>
    </source>
</evidence>
<keyword evidence="1" id="KW-0472">Membrane</keyword>
<proteinExistence type="predicted"/>
<reference evidence="2 3" key="1">
    <citation type="journal article" date="2021" name="Nat. Plants">
        <title>The Taxus genome provides insights into paclitaxel biosynthesis.</title>
        <authorList>
            <person name="Xiong X."/>
            <person name="Gou J."/>
            <person name="Liao Q."/>
            <person name="Li Y."/>
            <person name="Zhou Q."/>
            <person name="Bi G."/>
            <person name="Li C."/>
            <person name="Du R."/>
            <person name="Wang X."/>
            <person name="Sun T."/>
            <person name="Guo L."/>
            <person name="Liang H."/>
            <person name="Lu P."/>
            <person name="Wu Y."/>
            <person name="Zhang Z."/>
            <person name="Ro D.K."/>
            <person name="Shang Y."/>
            <person name="Huang S."/>
            <person name="Yan J."/>
        </authorList>
    </citation>
    <scope>NUCLEOTIDE SEQUENCE [LARGE SCALE GENOMIC DNA]</scope>
    <source>
        <strain evidence="2">Ta-2019</strain>
    </source>
</reference>
<dbReference type="Proteomes" id="UP000824469">
    <property type="component" value="Unassembled WGS sequence"/>
</dbReference>
<sequence length="235" mass="26323">SPLSLLGSSLTFTRSRVVSYFPSMVALFLIFLFANMAAPRAPWIALSYEMREMSFRNGITDGRLWKIFKISCDENLVAIKAVLGEDFMVTEGLPRVNSGVASVFVENILVLHPVKAQVIKLVVLWLKPAFCGNLVEEVSNFNFLSWVAYFGKEDSQHLHLGSFIDLENRYHELLAFTESMASFARDKSSAHAQFVLPISRLCIGLWPLFRLGGSVCMNRLLELSTICFRSGCAPT</sequence>
<evidence type="ECO:0000313" key="3">
    <source>
        <dbReference type="Proteomes" id="UP000824469"/>
    </source>
</evidence>
<dbReference type="AlphaFoldDB" id="A0AA38G5H0"/>
<dbReference type="EMBL" id="JAHRHJ020000005">
    <property type="protein sequence ID" value="KAH9315643.1"/>
    <property type="molecule type" value="Genomic_DNA"/>
</dbReference>
<feature type="transmembrane region" description="Helical" evidence="1">
    <location>
        <begin position="20"/>
        <end position="38"/>
    </location>
</feature>
<evidence type="ECO:0000256" key="1">
    <source>
        <dbReference type="SAM" id="Phobius"/>
    </source>
</evidence>
<protein>
    <submittedName>
        <fullName evidence="2">Uncharacterized protein</fullName>
    </submittedName>
</protein>
<feature type="non-terminal residue" evidence="2">
    <location>
        <position position="1"/>
    </location>
</feature>
<keyword evidence="1" id="KW-0812">Transmembrane</keyword>
<keyword evidence="3" id="KW-1185">Reference proteome</keyword>
<name>A0AA38G5H0_TAXCH</name>
<comment type="caution">
    <text evidence="2">The sequence shown here is derived from an EMBL/GenBank/DDBJ whole genome shotgun (WGS) entry which is preliminary data.</text>
</comment>
<accession>A0AA38G5H0</accession>